<evidence type="ECO:0000256" key="14">
    <source>
        <dbReference type="SAM" id="Phobius"/>
    </source>
</evidence>
<dbReference type="PROSITE" id="PS50005">
    <property type="entry name" value="TPR"/>
    <property type="match status" value="2"/>
</dbReference>
<dbReference type="SUPFAM" id="SSF48452">
    <property type="entry name" value="TPR-like"/>
    <property type="match status" value="2"/>
</dbReference>
<dbReference type="GO" id="GO:0061630">
    <property type="term" value="F:ubiquitin protein ligase activity"/>
    <property type="evidence" value="ECO:0007669"/>
    <property type="project" value="UniProtKB-EC"/>
</dbReference>
<keyword evidence="11" id="KW-0802">TPR repeat</keyword>
<dbReference type="InterPro" id="IPR001841">
    <property type="entry name" value="Znf_RING"/>
</dbReference>
<dbReference type="InterPro" id="IPR043866">
    <property type="entry name" value="TTC3/DZIP3_dom"/>
</dbReference>
<dbReference type="GO" id="GO:0016567">
    <property type="term" value="P:protein ubiquitination"/>
    <property type="evidence" value="ECO:0007669"/>
    <property type="project" value="UniProtKB-UniPathway"/>
</dbReference>
<keyword evidence="5" id="KW-0963">Cytoplasm</keyword>
<feature type="compositionally biased region" description="Polar residues" evidence="13">
    <location>
        <begin position="1654"/>
        <end position="1663"/>
    </location>
</feature>
<reference evidence="16" key="1">
    <citation type="submission" date="2025-08" db="UniProtKB">
        <authorList>
            <consortium name="Ensembl"/>
        </authorList>
    </citation>
    <scope>IDENTIFICATION</scope>
</reference>
<feature type="region of interest" description="Disordered" evidence="13">
    <location>
        <begin position="1649"/>
        <end position="1678"/>
    </location>
</feature>
<reference evidence="16" key="2">
    <citation type="submission" date="2025-09" db="UniProtKB">
        <authorList>
            <consortium name="Ensembl"/>
        </authorList>
    </citation>
    <scope>IDENTIFICATION</scope>
</reference>
<gene>
    <name evidence="16" type="primary">LOC109076829</name>
</gene>
<evidence type="ECO:0000256" key="10">
    <source>
        <dbReference type="PROSITE-ProRule" id="PRU00175"/>
    </source>
</evidence>
<evidence type="ECO:0000256" key="11">
    <source>
        <dbReference type="PROSITE-ProRule" id="PRU00339"/>
    </source>
</evidence>
<feature type="compositionally biased region" description="Basic and acidic residues" evidence="13">
    <location>
        <begin position="444"/>
        <end position="461"/>
    </location>
</feature>
<dbReference type="PANTHER" id="PTHR17550:SF8">
    <property type="entry name" value="RING-TYPE E3 UBIQUITIN TRANSFERASE"/>
    <property type="match status" value="1"/>
</dbReference>
<feature type="domain" description="RING-type" evidence="15">
    <location>
        <begin position="1795"/>
        <end position="1835"/>
    </location>
</feature>
<dbReference type="InterPro" id="IPR056871">
    <property type="entry name" value="WH_TTC3"/>
</dbReference>
<feature type="region of interest" description="Disordered" evidence="13">
    <location>
        <begin position="444"/>
        <end position="575"/>
    </location>
</feature>
<keyword evidence="14" id="KW-0812">Transmembrane</keyword>
<evidence type="ECO:0000256" key="8">
    <source>
        <dbReference type="ARBA" id="ARBA00022771"/>
    </source>
</evidence>
<keyword evidence="9" id="KW-0862">Zinc</keyword>
<feature type="region of interest" description="Disordered" evidence="13">
    <location>
        <begin position="1277"/>
        <end position="1313"/>
    </location>
</feature>
<evidence type="ECO:0000256" key="5">
    <source>
        <dbReference type="ARBA" id="ARBA00022490"/>
    </source>
</evidence>
<feature type="region of interest" description="Disordered" evidence="13">
    <location>
        <begin position="874"/>
        <end position="895"/>
    </location>
</feature>
<feature type="repeat" description="TPR" evidence="11">
    <location>
        <begin position="662"/>
        <end position="695"/>
    </location>
</feature>
<feature type="coiled-coil region" evidence="12">
    <location>
        <begin position="1382"/>
        <end position="1409"/>
    </location>
</feature>
<dbReference type="SMART" id="SM00028">
    <property type="entry name" value="TPR"/>
    <property type="match status" value="3"/>
</dbReference>
<feature type="coiled-coil region" evidence="12">
    <location>
        <begin position="1439"/>
        <end position="1480"/>
    </location>
</feature>
<name>A0A8C1GML6_CYPCA</name>
<evidence type="ECO:0000259" key="15">
    <source>
        <dbReference type="PROSITE" id="PS50089"/>
    </source>
</evidence>
<dbReference type="EC" id="2.3.2.27" evidence="4"/>
<feature type="repeat" description="TPR" evidence="11">
    <location>
        <begin position="327"/>
        <end position="360"/>
    </location>
</feature>
<comment type="catalytic activity">
    <reaction evidence="1">
        <text>S-ubiquitinyl-[E2 ubiquitin-conjugating enzyme]-L-cysteine + [acceptor protein]-L-lysine = [E2 ubiquitin-conjugating enzyme]-L-cysteine + N(6)-ubiquitinyl-[acceptor protein]-L-lysine.</text>
        <dbReference type="EC" id="2.3.2.27"/>
    </reaction>
</comment>
<dbReference type="Pfam" id="PF13639">
    <property type="entry name" value="zf-RING_2"/>
    <property type="match status" value="1"/>
</dbReference>
<dbReference type="CDD" id="cd16481">
    <property type="entry name" value="RING-H2_TTC3"/>
    <property type="match status" value="1"/>
</dbReference>
<dbReference type="Pfam" id="PF19179">
    <property type="entry name" value="TTC3_DZIP3_dom"/>
    <property type="match status" value="1"/>
</dbReference>
<dbReference type="UniPathway" id="UPA00143"/>
<comment type="subcellular location">
    <subcellularLocation>
        <location evidence="2">Cytoplasm</location>
    </subcellularLocation>
</comment>
<dbReference type="InterPro" id="IPR056872">
    <property type="entry name" value="TTC3/DZIP3-like_helical"/>
</dbReference>
<keyword evidence="6" id="KW-0808">Transferase</keyword>
<dbReference type="SUPFAM" id="SSF57850">
    <property type="entry name" value="RING/U-box"/>
    <property type="match status" value="1"/>
</dbReference>
<evidence type="ECO:0000256" key="2">
    <source>
        <dbReference type="ARBA" id="ARBA00004496"/>
    </source>
</evidence>
<dbReference type="SMART" id="SM00184">
    <property type="entry name" value="RING"/>
    <property type="match status" value="1"/>
</dbReference>
<keyword evidence="12" id="KW-0175">Coiled coil</keyword>
<proteinExistence type="predicted"/>
<evidence type="ECO:0000256" key="6">
    <source>
        <dbReference type="ARBA" id="ARBA00022679"/>
    </source>
</evidence>
<evidence type="ECO:0000256" key="1">
    <source>
        <dbReference type="ARBA" id="ARBA00000900"/>
    </source>
</evidence>
<evidence type="ECO:0000313" key="17">
    <source>
        <dbReference type="Proteomes" id="UP000694427"/>
    </source>
</evidence>
<keyword evidence="17" id="KW-1185">Reference proteome</keyword>
<evidence type="ECO:0000256" key="13">
    <source>
        <dbReference type="SAM" id="MobiDB-lite"/>
    </source>
</evidence>
<dbReference type="InterPro" id="IPR013083">
    <property type="entry name" value="Znf_RING/FYVE/PHD"/>
</dbReference>
<dbReference type="PANTHER" id="PTHR17550">
    <property type="entry name" value="E3 UBIQUITIN-PROTEIN LIGASE TTC3"/>
    <property type="match status" value="1"/>
</dbReference>
<dbReference type="Pfam" id="PF24905">
    <property type="entry name" value="TTC3_9th"/>
    <property type="match status" value="1"/>
</dbReference>
<keyword evidence="7" id="KW-0479">Metal-binding</keyword>
<evidence type="ECO:0000313" key="16">
    <source>
        <dbReference type="Ensembl" id="ENSCCRP00010007302.1"/>
    </source>
</evidence>
<feature type="compositionally biased region" description="Polar residues" evidence="13">
    <location>
        <begin position="487"/>
        <end position="500"/>
    </location>
</feature>
<dbReference type="Gene3D" id="3.30.40.10">
    <property type="entry name" value="Zinc/RING finger domain, C3HC4 (zinc finger)"/>
    <property type="match status" value="1"/>
</dbReference>
<dbReference type="InterPro" id="IPR011990">
    <property type="entry name" value="TPR-like_helical_dom_sf"/>
</dbReference>
<keyword evidence="14" id="KW-0472">Membrane</keyword>
<evidence type="ECO:0000256" key="7">
    <source>
        <dbReference type="ARBA" id="ARBA00022723"/>
    </source>
</evidence>
<dbReference type="PROSITE" id="PS50089">
    <property type="entry name" value="ZF_RING_2"/>
    <property type="match status" value="1"/>
</dbReference>
<organism evidence="16 17">
    <name type="scientific">Cyprinus carpio</name>
    <name type="common">Common carp</name>
    <dbReference type="NCBI Taxonomy" id="7962"/>
    <lineage>
        <taxon>Eukaryota</taxon>
        <taxon>Metazoa</taxon>
        <taxon>Chordata</taxon>
        <taxon>Craniata</taxon>
        <taxon>Vertebrata</taxon>
        <taxon>Euteleostomi</taxon>
        <taxon>Actinopterygii</taxon>
        <taxon>Neopterygii</taxon>
        <taxon>Teleostei</taxon>
        <taxon>Ostariophysi</taxon>
        <taxon>Cypriniformes</taxon>
        <taxon>Cyprinidae</taxon>
        <taxon>Cyprininae</taxon>
        <taxon>Cyprinus</taxon>
    </lineage>
</organism>
<evidence type="ECO:0000256" key="9">
    <source>
        <dbReference type="ARBA" id="ARBA00022833"/>
    </source>
</evidence>
<evidence type="ECO:0000256" key="3">
    <source>
        <dbReference type="ARBA" id="ARBA00004906"/>
    </source>
</evidence>
<sequence>MGKYHIHKAGYINPAAKYYLLIYIIISIKSSERDLSNKLCYFSLSYVFPQMFYALYRIIFLQKKKKKKKKKKKNNNNNIQIERYTRREHQRAGTLFAPARAAVHARENPTAHTRRMSDSEDSDLEERADVVRHRTKIIYQSQFPYIHMEPPDVIYERWTKIKPEVKKHVGHLMHVSVFWWHILLRQQDNHPTTFWAVEMGFLDSNVSNDLSLKRLEKIEILESILDAMERGLSHSDMETKARAVVSLSRLFSADEDCLPEAIAWLRDSGAPDVGKKLMDLGSVEIRYRTLRFVFNEYSRYLQVISCSKKKAIEELKSEPDSWTLSKSEDMKNKGNEQFQKKKYDLALKWYTKAIKYHPCNHILYGNRALCYIRSEKYLKALGDGKRAIILQPDWAKGHYRFCDALFYLGEHQRALTANRLAQDACGADTEGQKDLLQQHERFQTELQESKEMKTKKTETKKTTSKTRSHAASDSSAPHQKASRQPEAASQSSVQETPQESENWKHQDDSAGNSGARVFTEGRADRVKDIKSEMSPRKTKKASSAVPEKPAVRSKHPPVPDGPRPPAEDESEAGRRKRFCAAVQEAHTALSDQRCRNAQQSFSVALRILESSGTSELGLTELDKSVLMYGYATALLEIGQPEELVEAEQLFTKLESSERKFQSLVHYGMGRVYLKENRFTKALECFTNAQLMIQRHITPGKLTWPTTKTTVEETQPACLKEHLENFIEVCKFPPKADAVCRYQHCLSHTVEIYFSDPDFKGFIQLICCQSCRVEFHMSCWKKLKTLSFSDKSDKDFLKDSCFTPDCGGQVCHIVIYGSTGLIKCEFKTSIPKIKPAGRLRIKQQCTSIKKLKSKNERKLRRKQHKSATLSACQERKEVTAADAPKDPPPDRESPRDCIYKDRVLHQIHDNKGLFKEESVNISCFLDHLRPWLDLFESKGHESVLNSRRDPGPLWELVDLLLESRNRVWARVFIETLGSTLHIKPRLQLWAQQLDNAGLKAAESFISRYSSHLEALELKPLLTFTPLQETLIEKFGTVPELFDRDGLTVMEYLRQASAKEMRLFIWTLESNRERYHSCHAILDQYFEDDAVCLVIKKMDDDEHMSSVFKSKNRHRKKKQKELKSVIVLSGVRGGHSRDEDEEDERFSEEDSLMFLNALDPFSVPEHLRGQLEEFEEQYAGSPHRSHYERILDNNPDPTKESLYDYFAQILEEHGPLCASDPLMVGELENFPPEAQQKITDAGGLKSFLLESLRFVMMDELIGLMKHAVSLTDTLPPSHLNPSAEEFRPPADALSNTASHLSLPDDDQEESASSDPFLLLPDPYAFECPVTDEEYLAADLLEHTPASEQREDKHTAVCVRDLAEHTDVSINTEPYVSFERNSGDMLQKEKQRLQLLKEIQQMKEDHEAVQQRRAEEISALQEETQQITLRMQIAGTELSMFQQKLEEVVRKDQQEKKENQETLRTLKMEIRDLADLHESYTRDISVKNKEYQAELERFLEVSNQCASERLSLEEEIKRFRDACVKAQRRSLMAQLCVLQSRREQALRRLRMSVSEGKMVIKHLTEASLSFPSGALLSAIDDWKKRVCDAEDIINRTQMEFEAQMDQVKSGARLCSLPDICVPSIPAAPALPAMLPPPVPQPSQFYGPYGSLPPGCTATPTGRSTPTDRLPEEPVSRRPPAPPPLTVYERILERLHMMFPHYNRPVLNKFIQEVRVSSGGALSTLTYDDVINQVAQLILDHQENTREQMNLTGGDAPGHMTRLSDPAVRATGSPLTHAWKNVSEKHRNRALALNMEDPCIICHEDMSPEEVCVLECRHSFHRECIKSWLKEQSTCPTCREHALLPEDFPMLPGRHRRSHAPAAAFN</sequence>
<dbReference type="InterPro" id="IPR019734">
    <property type="entry name" value="TPR_rpt"/>
</dbReference>
<dbReference type="GO" id="GO:0008270">
    <property type="term" value="F:zinc ion binding"/>
    <property type="evidence" value="ECO:0007669"/>
    <property type="project" value="UniProtKB-KW"/>
</dbReference>
<dbReference type="Pfam" id="PF24812">
    <property type="entry name" value="WHD_TTC3"/>
    <property type="match status" value="1"/>
</dbReference>
<evidence type="ECO:0000256" key="4">
    <source>
        <dbReference type="ARBA" id="ARBA00012483"/>
    </source>
</evidence>
<keyword evidence="8 10" id="KW-0863">Zinc-finger</keyword>
<dbReference type="Proteomes" id="UP000694427">
    <property type="component" value="Unplaced"/>
</dbReference>
<dbReference type="Pfam" id="PF24525">
    <property type="entry name" value="TTC3"/>
    <property type="match status" value="1"/>
</dbReference>
<accession>A0A8C1GML6</accession>
<comment type="pathway">
    <text evidence="3">Protein modification; protein ubiquitination.</text>
</comment>
<evidence type="ECO:0000256" key="12">
    <source>
        <dbReference type="SAM" id="Coils"/>
    </source>
</evidence>
<dbReference type="GO" id="GO:0005737">
    <property type="term" value="C:cytoplasm"/>
    <property type="evidence" value="ECO:0007669"/>
    <property type="project" value="UniProtKB-SubCell"/>
</dbReference>
<protein>
    <recommendedName>
        <fullName evidence="4">RING-type E3 ubiquitin transferase</fullName>
        <ecNumber evidence="4">2.3.2.27</ecNumber>
    </recommendedName>
</protein>
<dbReference type="Ensembl" id="ENSCCRT00010007905.1">
    <property type="protein sequence ID" value="ENSCCRP00010007302.1"/>
    <property type="gene ID" value="ENSCCRG00010003077.1"/>
</dbReference>
<feature type="compositionally biased region" description="Basic and acidic residues" evidence="13">
    <location>
        <begin position="519"/>
        <end position="535"/>
    </location>
</feature>
<dbReference type="Gene3D" id="1.25.40.10">
    <property type="entry name" value="Tetratricopeptide repeat domain"/>
    <property type="match status" value="2"/>
</dbReference>
<dbReference type="InterPro" id="IPR056870">
    <property type="entry name" value="TTC3/DZIP3/RBM44-like_helical"/>
</dbReference>
<keyword evidence="14" id="KW-1133">Transmembrane helix</keyword>
<feature type="transmembrane region" description="Helical" evidence="14">
    <location>
        <begin position="41"/>
        <end position="61"/>
    </location>
</feature>
<feature type="transmembrane region" description="Helical" evidence="14">
    <location>
        <begin position="12"/>
        <end position="29"/>
    </location>
</feature>